<dbReference type="OrthoDB" id="49539at2759"/>
<dbReference type="Pfam" id="PF13688">
    <property type="entry name" value="Reprolysin_5"/>
    <property type="match status" value="1"/>
</dbReference>
<keyword evidence="3" id="KW-1185">Reference proteome</keyword>
<sequence length="466" mass="52302">MGPSRRFIEIVLLCFCIGIHPAGSRMLRGDATATIRINTTVALEDDNVDSIATVILSELQSIPSFNMLTTINIQLEQGGSRWEIHKGKGTTKDYFVGITKDKGARASFYRHQVPNLNLCRITGMIHDNQNGLWYEMKPNVEGASLVSVIPDTEIAPFQDPVIPPSYSIPALLHPHPQQQLSDQTAAWRPDQSSTFGDYTSPARQLFNAFIPFLSIDKGDTVVDIMVVWTHSAECIKSHLPANCSVSSSSRQNMMLAINFFLKESNAVLQNSGLHLQLRLAHGQRVVYQETTFNQALTDLQEKSIPSVQDRRLEYKADMVMLLMDQTFDYPETGIAFNNYDHIDAGYMLSVVAIQYTSVWYLPLHEIGHNFGCSHDRGTADMCDDLKKSSYGYRDPHGQFRTIMSYPCQARQCDTFSGGHKSDYFDCPLIPYFSNDRVQYFGSSLGGSYNDCAGQIERVQNKVANLF</sequence>
<reference evidence="2" key="1">
    <citation type="submission" date="2020-06" db="EMBL/GenBank/DDBJ databases">
        <authorList>
            <consortium name="Plant Systems Biology data submission"/>
        </authorList>
    </citation>
    <scope>NUCLEOTIDE SEQUENCE</scope>
    <source>
        <strain evidence="2">D6</strain>
    </source>
</reference>
<feature type="chain" id="PRO_5040358413" description="Peptidase M12B domain-containing protein" evidence="1">
    <location>
        <begin position="25"/>
        <end position="466"/>
    </location>
</feature>
<dbReference type="Gene3D" id="3.40.390.10">
    <property type="entry name" value="Collagenase (Catalytic Domain)"/>
    <property type="match status" value="1"/>
</dbReference>
<comment type="caution">
    <text evidence="2">The sequence shown here is derived from an EMBL/GenBank/DDBJ whole genome shotgun (WGS) entry which is preliminary data.</text>
</comment>
<protein>
    <recommendedName>
        <fullName evidence="4">Peptidase M12B domain-containing protein</fullName>
    </recommendedName>
</protein>
<accession>A0A9N8ET90</accession>
<dbReference type="SUPFAM" id="SSF55486">
    <property type="entry name" value="Metalloproteases ('zincins'), catalytic domain"/>
    <property type="match status" value="1"/>
</dbReference>
<evidence type="ECO:0008006" key="4">
    <source>
        <dbReference type="Google" id="ProtNLM"/>
    </source>
</evidence>
<dbReference type="InterPro" id="IPR024079">
    <property type="entry name" value="MetalloPept_cat_dom_sf"/>
</dbReference>
<gene>
    <name evidence="2" type="ORF">SEMRO_1755_G295550.1</name>
</gene>
<name>A0A9N8ET90_9STRA</name>
<evidence type="ECO:0000313" key="2">
    <source>
        <dbReference type="EMBL" id="CAB9525960.1"/>
    </source>
</evidence>
<dbReference type="Proteomes" id="UP001153069">
    <property type="component" value="Unassembled WGS sequence"/>
</dbReference>
<feature type="signal peptide" evidence="1">
    <location>
        <begin position="1"/>
        <end position="24"/>
    </location>
</feature>
<organism evidence="2 3">
    <name type="scientific">Seminavis robusta</name>
    <dbReference type="NCBI Taxonomy" id="568900"/>
    <lineage>
        <taxon>Eukaryota</taxon>
        <taxon>Sar</taxon>
        <taxon>Stramenopiles</taxon>
        <taxon>Ochrophyta</taxon>
        <taxon>Bacillariophyta</taxon>
        <taxon>Bacillariophyceae</taxon>
        <taxon>Bacillariophycidae</taxon>
        <taxon>Naviculales</taxon>
        <taxon>Naviculaceae</taxon>
        <taxon>Seminavis</taxon>
    </lineage>
</organism>
<evidence type="ECO:0000256" key="1">
    <source>
        <dbReference type="SAM" id="SignalP"/>
    </source>
</evidence>
<dbReference type="EMBL" id="CAICTM010001753">
    <property type="protein sequence ID" value="CAB9525960.1"/>
    <property type="molecule type" value="Genomic_DNA"/>
</dbReference>
<keyword evidence="1" id="KW-0732">Signal</keyword>
<dbReference type="AlphaFoldDB" id="A0A9N8ET90"/>
<proteinExistence type="predicted"/>
<dbReference type="GO" id="GO:0008237">
    <property type="term" value="F:metallopeptidase activity"/>
    <property type="evidence" value="ECO:0007669"/>
    <property type="project" value="InterPro"/>
</dbReference>
<evidence type="ECO:0000313" key="3">
    <source>
        <dbReference type="Proteomes" id="UP001153069"/>
    </source>
</evidence>